<gene>
    <name evidence="2" type="ORF">QM012_003084</name>
</gene>
<feature type="compositionally biased region" description="Basic and acidic residues" evidence="1">
    <location>
        <begin position="20"/>
        <end position="31"/>
    </location>
</feature>
<evidence type="ECO:0000256" key="1">
    <source>
        <dbReference type="SAM" id="MobiDB-lite"/>
    </source>
</evidence>
<dbReference type="Proteomes" id="UP001341245">
    <property type="component" value="Unassembled WGS sequence"/>
</dbReference>
<reference evidence="2 3" key="1">
    <citation type="submission" date="2023-11" db="EMBL/GenBank/DDBJ databases">
        <title>Draft genome sequence and annotation of the polyextremotolerant black yeast-like fungus Aureobasidium pullulans NRRL 62042.</title>
        <authorList>
            <person name="Dielentheis-Frenken M.R.E."/>
            <person name="Wibberg D."/>
            <person name="Blank L.M."/>
            <person name="Tiso T."/>
        </authorList>
    </citation>
    <scope>NUCLEOTIDE SEQUENCE [LARGE SCALE GENOMIC DNA]</scope>
    <source>
        <strain evidence="2 3">NRRL 62042</strain>
    </source>
</reference>
<accession>A0ABR0TAF3</accession>
<name>A0ABR0TAF3_AURPU</name>
<keyword evidence="3" id="KW-1185">Reference proteome</keyword>
<organism evidence="2 3">
    <name type="scientific">Aureobasidium pullulans</name>
    <name type="common">Black yeast</name>
    <name type="synonym">Pullularia pullulans</name>
    <dbReference type="NCBI Taxonomy" id="5580"/>
    <lineage>
        <taxon>Eukaryota</taxon>
        <taxon>Fungi</taxon>
        <taxon>Dikarya</taxon>
        <taxon>Ascomycota</taxon>
        <taxon>Pezizomycotina</taxon>
        <taxon>Dothideomycetes</taxon>
        <taxon>Dothideomycetidae</taxon>
        <taxon>Dothideales</taxon>
        <taxon>Saccotheciaceae</taxon>
        <taxon>Aureobasidium</taxon>
    </lineage>
</organism>
<comment type="caution">
    <text evidence="2">The sequence shown here is derived from an EMBL/GenBank/DDBJ whole genome shotgun (WGS) entry which is preliminary data.</text>
</comment>
<proteinExistence type="predicted"/>
<sequence length="203" mass="22414">MSLIHYSPTTDDDEEYTSSDTDHLFMKDSPRRRSSHTASPPPPPPPPLSSVENCHSIPPSKSRTLSRSTPICVCRNPSAINSAASSAAAFSPIEPAIWNELRRLFSIDDPRKHFDILRRSTPVTDEHGNGFVLVEARVQARDGSMVAKGEPCTDHVLALRSLRNALMETKGERHLPVEDGEEIIAGRIEEFEKVCSGCGLPRF</sequence>
<dbReference type="EMBL" id="JASGXD010000015">
    <property type="protein sequence ID" value="KAK6001001.1"/>
    <property type="molecule type" value="Genomic_DNA"/>
</dbReference>
<evidence type="ECO:0000313" key="3">
    <source>
        <dbReference type="Proteomes" id="UP001341245"/>
    </source>
</evidence>
<feature type="region of interest" description="Disordered" evidence="1">
    <location>
        <begin position="1"/>
        <end position="67"/>
    </location>
</feature>
<protein>
    <submittedName>
        <fullName evidence="2">Uncharacterized protein</fullName>
    </submittedName>
</protein>
<evidence type="ECO:0000313" key="2">
    <source>
        <dbReference type="EMBL" id="KAK6001001.1"/>
    </source>
</evidence>
<feature type="compositionally biased region" description="Pro residues" evidence="1">
    <location>
        <begin position="39"/>
        <end position="48"/>
    </location>
</feature>